<name>A0AAV4NV26_CAEEX</name>
<sequence length="87" mass="9878">MEDLPFDYECKRAEEVNNRRRNTRRKIPNFEQFRSPAALLTVFPRHAEIVRLLGQRKKPRDASTGPIHSAGGGEGLPFAVISDSTRT</sequence>
<reference evidence="2 3" key="1">
    <citation type="submission" date="2021-06" db="EMBL/GenBank/DDBJ databases">
        <title>Caerostris extrusa draft genome.</title>
        <authorList>
            <person name="Kono N."/>
            <person name="Arakawa K."/>
        </authorList>
    </citation>
    <scope>NUCLEOTIDE SEQUENCE [LARGE SCALE GENOMIC DNA]</scope>
</reference>
<comment type="caution">
    <text evidence="2">The sequence shown here is derived from an EMBL/GenBank/DDBJ whole genome shotgun (WGS) entry which is preliminary data.</text>
</comment>
<evidence type="ECO:0000313" key="2">
    <source>
        <dbReference type="EMBL" id="GIX88279.1"/>
    </source>
</evidence>
<protein>
    <submittedName>
        <fullName evidence="2">Uncharacterized protein</fullName>
    </submittedName>
</protein>
<organism evidence="2 3">
    <name type="scientific">Caerostris extrusa</name>
    <name type="common">Bark spider</name>
    <name type="synonym">Caerostris bankana</name>
    <dbReference type="NCBI Taxonomy" id="172846"/>
    <lineage>
        <taxon>Eukaryota</taxon>
        <taxon>Metazoa</taxon>
        <taxon>Ecdysozoa</taxon>
        <taxon>Arthropoda</taxon>
        <taxon>Chelicerata</taxon>
        <taxon>Arachnida</taxon>
        <taxon>Araneae</taxon>
        <taxon>Araneomorphae</taxon>
        <taxon>Entelegynae</taxon>
        <taxon>Araneoidea</taxon>
        <taxon>Araneidae</taxon>
        <taxon>Caerostris</taxon>
    </lineage>
</organism>
<dbReference type="Proteomes" id="UP001054945">
    <property type="component" value="Unassembled WGS sequence"/>
</dbReference>
<accession>A0AAV4NV26</accession>
<gene>
    <name evidence="2" type="ORF">CEXT_750171</name>
</gene>
<dbReference type="AlphaFoldDB" id="A0AAV4NV26"/>
<proteinExistence type="predicted"/>
<evidence type="ECO:0000313" key="3">
    <source>
        <dbReference type="Proteomes" id="UP001054945"/>
    </source>
</evidence>
<feature type="region of interest" description="Disordered" evidence="1">
    <location>
        <begin position="55"/>
        <end position="87"/>
    </location>
</feature>
<keyword evidence="3" id="KW-1185">Reference proteome</keyword>
<evidence type="ECO:0000256" key="1">
    <source>
        <dbReference type="SAM" id="MobiDB-lite"/>
    </source>
</evidence>
<dbReference type="EMBL" id="BPLR01003747">
    <property type="protein sequence ID" value="GIX88279.1"/>
    <property type="molecule type" value="Genomic_DNA"/>
</dbReference>